<gene>
    <name evidence="2" type="ORF">ABB37_01898</name>
</gene>
<feature type="compositionally biased region" description="Polar residues" evidence="1">
    <location>
        <begin position="422"/>
        <end position="431"/>
    </location>
</feature>
<dbReference type="RefSeq" id="XP_015662067.1">
    <property type="nucleotide sequence ID" value="XM_015798589.1"/>
</dbReference>
<dbReference type="VEuPathDB" id="TriTrypDB:LpyrH10_03_0490"/>
<protein>
    <submittedName>
        <fullName evidence="2">Uncharacterized protein</fullName>
    </submittedName>
</protein>
<dbReference type="OMA" id="WETYRHA"/>
<accession>A0A0M9G705</accession>
<reference evidence="2 3" key="1">
    <citation type="submission" date="2015-07" db="EMBL/GenBank/DDBJ databases">
        <title>High-quality genome of monoxenous trypanosomatid Leptomonas pyrrhocoris.</title>
        <authorList>
            <person name="Flegontov P."/>
            <person name="Butenko A."/>
            <person name="Firsov S."/>
            <person name="Vlcek C."/>
            <person name="Logacheva M.D."/>
            <person name="Field M."/>
            <person name="Filatov D."/>
            <person name="Flegontova O."/>
            <person name="Gerasimov E."/>
            <person name="Jackson A.P."/>
            <person name="Kelly S."/>
            <person name="Opperdoes F."/>
            <person name="O'Reilly A."/>
            <person name="Votypka J."/>
            <person name="Yurchenko V."/>
            <person name="Lukes J."/>
        </authorList>
    </citation>
    <scope>NUCLEOTIDE SEQUENCE [LARGE SCALE GENOMIC DNA]</scope>
    <source>
        <strain evidence="2">H10</strain>
    </source>
</reference>
<evidence type="ECO:0000313" key="3">
    <source>
        <dbReference type="Proteomes" id="UP000037923"/>
    </source>
</evidence>
<evidence type="ECO:0000313" key="2">
    <source>
        <dbReference type="EMBL" id="KPA83629.1"/>
    </source>
</evidence>
<name>A0A0M9G705_LEPPY</name>
<feature type="region of interest" description="Disordered" evidence="1">
    <location>
        <begin position="388"/>
        <end position="431"/>
    </location>
</feature>
<dbReference type="GeneID" id="26902193"/>
<dbReference type="RefSeq" id="XP_015662068.1">
    <property type="nucleotide sequence ID" value="XM_015798590.1"/>
</dbReference>
<comment type="caution">
    <text evidence="2">The sequence shown here is derived from an EMBL/GenBank/DDBJ whole genome shotgun (WGS) entry which is preliminary data.</text>
</comment>
<dbReference type="Proteomes" id="UP000037923">
    <property type="component" value="Unassembled WGS sequence"/>
</dbReference>
<sequence length="897" mass="98194">MSHSATPKHGRRLCDPAWLQNRFPSISSDVPYELKVSSHQCHSRGQASEEEFTNLISSSFRQTLRDVLPYPESFRTVSSAPGGIWFWEVYRHALFGENVIVHLGGTGLSLTEDFPASQAELRSKACIEYVPASARSRHLLAHGAAKLEVLYALSLTVALHVAKHPVLERAQGPRAVVLCATHSQCIEFTAILNLFCPSLHLVVHNLFEGYPSLPAGKRADVVVGTPPLWESVSQLGGGSSTVNIDAAARLGGLEDLLLDIEGDGQLPPAYNLSRWRPYKLTYVEQLVLFDVELQVSMGFGSILQHVVNAQDAPTSPCKANNEVCPKGGLPISCQQYVVVGEDRFRVDDGAVEILLRAVGERGGVLGNGGTAEIVLASAQALNNDDHLRKRSREGEVDAEEGKTKFRRAEDDERIQERHSAEARSSTQSLPTTVSAPKNFDGLFIRNALSHARLVADFDALTDFTQRLIDVAEEFWLQFEGVAQGEHDVAAVLEGCATDAAGTVSQPSLKPPTAVSRALQVDLALVCVKLDAVDRCKEEVRASSSKVASHRAQELGIWVHPASTAGDAYSSRFVLLFKHLSDHFNGELFDGSIIQCVLAEDTPRLPFNLFPLNSDCAFPVRLLLNDAFVYGENLLRPTLLEMAKKSKSEETEAMAERANERLCVTSARESGDSVQRRGEEGIPFSLFLLPPSRSPSNGALKSSLPVVPVDTGTVMVLRHLLLSQAESCGAKASTGNATTNSAEKPFVLHVIEECCQYGRVLSYHVHEDPLQRPQSSLRSTVGNNEDQPAVTDLATPGAATVTWDTHNTVLSVFVEFASAESAIEAARQFAQRFALQAAETKQPESHNPRVRLFRNSTYYQGVHQDEMRMLRQDSSDTRDVDDNDEFFDELLTESLLAE</sequence>
<dbReference type="Gene3D" id="3.30.70.330">
    <property type="match status" value="1"/>
</dbReference>
<dbReference type="OrthoDB" id="276716at2759"/>
<keyword evidence="3" id="KW-1185">Reference proteome</keyword>
<evidence type="ECO:0000256" key="1">
    <source>
        <dbReference type="SAM" id="MobiDB-lite"/>
    </source>
</evidence>
<organism evidence="2 3">
    <name type="scientific">Leptomonas pyrrhocoris</name>
    <name type="common">Firebug parasite</name>
    <dbReference type="NCBI Taxonomy" id="157538"/>
    <lineage>
        <taxon>Eukaryota</taxon>
        <taxon>Discoba</taxon>
        <taxon>Euglenozoa</taxon>
        <taxon>Kinetoplastea</taxon>
        <taxon>Metakinetoplastina</taxon>
        <taxon>Trypanosomatida</taxon>
        <taxon>Trypanosomatidae</taxon>
        <taxon>Leishmaniinae</taxon>
        <taxon>Leptomonas</taxon>
    </lineage>
</organism>
<dbReference type="EMBL" id="LGTL01000003">
    <property type="protein sequence ID" value="KPA83629.1"/>
    <property type="molecule type" value="Genomic_DNA"/>
</dbReference>
<dbReference type="AlphaFoldDB" id="A0A0M9G705"/>
<proteinExistence type="predicted"/>
<dbReference type="InterPro" id="IPR012677">
    <property type="entry name" value="Nucleotide-bd_a/b_plait_sf"/>
</dbReference>
<dbReference type="EMBL" id="LGTL01000003">
    <property type="protein sequence ID" value="KPA83628.1"/>
    <property type="molecule type" value="Genomic_DNA"/>
</dbReference>
<feature type="compositionally biased region" description="Basic and acidic residues" evidence="1">
    <location>
        <begin position="388"/>
        <end position="421"/>
    </location>
</feature>